<keyword evidence="4" id="KW-0808">Transferase</keyword>
<dbReference type="EMBL" id="CABDUW010000651">
    <property type="protein sequence ID" value="VTJ72952.1"/>
    <property type="molecule type" value="Genomic_DNA"/>
</dbReference>
<comment type="caution">
    <text evidence="7">The sequence shown here is derived from an EMBL/GenBank/DDBJ whole genome shotgun (WGS) entry which is preliminary data.</text>
</comment>
<keyword evidence="8" id="KW-1185">Reference proteome</keyword>
<dbReference type="AlphaFoldDB" id="A0A5E4BWB5"/>
<evidence type="ECO:0000256" key="5">
    <source>
        <dbReference type="ARBA" id="ARBA00022786"/>
    </source>
</evidence>
<keyword evidence="5" id="KW-0833">Ubl conjugation pathway</keyword>
<comment type="pathway">
    <text evidence="2">Protein modification; protein ubiquitination.</text>
</comment>
<feature type="compositionally biased region" description="Basic and acidic residues" evidence="6">
    <location>
        <begin position="64"/>
        <end position="76"/>
    </location>
</feature>
<dbReference type="PANTHER" id="PTHR14471:SF5">
    <property type="entry name" value="E3 UBIQUITIN-PROTEIN LIGASE MARCHF10-RELATED"/>
    <property type="match status" value="1"/>
</dbReference>
<evidence type="ECO:0000256" key="3">
    <source>
        <dbReference type="ARBA" id="ARBA00012483"/>
    </source>
</evidence>
<dbReference type="InterPro" id="IPR052297">
    <property type="entry name" value="RING-CH-type_E3_ubiq-ligase"/>
</dbReference>
<dbReference type="EC" id="2.3.2.27" evidence="3"/>
<evidence type="ECO:0000256" key="1">
    <source>
        <dbReference type="ARBA" id="ARBA00000900"/>
    </source>
</evidence>
<feature type="region of interest" description="Disordered" evidence="6">
    <location>
        <begin position="64"/>
        <end position="93"/>
    </location>
</feature>
<evidence type="ECO:0000256" key="6">
    <source>
        <dbReference type="SAM" id="MobiDB-lite"/>
    </source>
</evidence>
<comment type="catalytic activity">
    <reaction evidence="1">
        <text>S-ubiquitinyl-[E2 ubiquitin-conjugating enzyme]-L-cysteine + [acceptor protein]-L-lysine = [E2 ubiquitin-conjugating enzyme]-L-cysteine + N(6)-ubiquitinyl-[acceptor protein]-L-lysine.</text>
        <dbReference type="EC" id="2.3.2.27"/>
    </reaction>
</comment>
<accession>A0A5E4BWB5</accession>
<dbReference type="Proteomes" id="UP000335636">
    <property type="component" value="Unassembled WGS sequence"/>
</dbReference>
<gene>
    <name evidence="7" type="ORF">MONAX_5E007541</name>
</gene>
<evidence type="ECO:0000256" key="4">
    <source>
        <dbReference type="ARBA" id="ARBA00022679"/>
    </source>
</evidence>
<feature type="non-terminal residue" evidence="7">
    <location>
        <position position="1"/>
    </location>
</feature>
<dbReference type="PANTHER" id="PTHR14471">
    <property type="entry name" value="MARCH7/10 E3 UBIQUITIN PROTEIN LIGASE FAMILY MEMBER"/>
    <property type="match status" value="1"/>
</dbReference>
<dbReference type="GO" id="GO:0061630">
    <property type="term" value="F:ubiquitin protein ligase activity"/>
    <property type="evidence" value="ECO:0007669"/>
    <property type="project" value="UniProtKB-EC"/>
</dbReference>
<evidence type="ECO:0000256" key="2">
    <source>
        <dbReference type="ARBA" id="ARBA00004906"/>
    </source>
</evidence>
<evidence type="ECO:0000313" key="8">
    <source>
        <dbReference type="Proteomes" id="UP000335636"/>
    </source>
</evidence>
<reference evidence="7" key="1">
    <citation type="submission" date="2019-04" db="EMBL/GenBank/DDBJ databases">
        <authorList>
            <person name="Alioto T."/>
            <person name="Alioto T."/>
        </authorList>
    </citation>
    <scope>NUCLEOTIDE SEQUENCE [LARGE SCALE GENOMIC DNA]</scope>
</reference>
<protein>
    <recommendedName>
        <fullName evidence="3">RING-type E3 ubiquitin transferase</fullName>
        <ecNumber evidence="3">2.3.2.27</ecNumber>
    </recommendedName>
</protein>
<proteinExistence type="predicted"/>
<name>A0A5E4BWB5_MARMO</name>
<organism evidence="7 8">
    <name type="scientific">Marmota monax</name>
    <name type="common">Woodchuck</name>
    <dbReference type="NCBI Taxonomy" id="9995"/>
    <lineage>
        <taxon>Eukaryota</taxon>
        <taxon>Metazoa</taxon>
        <taxon>Chordata</taxon>
        <taxon>Craniata</taxon>
        <taxon>Vertebrata</taxon>
        <taxon>Euteleostomi</taxon>
        <taxon>Mammalia</taxon>
        <taxon>Eutheria</taxon>
        <taxon>Euarchontoglires</taxon>
        <taxon>Glires</taxon>
        <taxon>Rodentia</taxon>
        <taxon>Sciuromorpha</taxon>
        <taxon>Sciuridae</taxon>
        <taxon>Xerinae</taxon>
        <taxon>Marmotini</taxon>
        <taxon>Marmota</taxon>
    </lineage>
</organism>
<evidence type="ECO:0000313" key="7">
    <source>
        <dbReference type="EMBL" id="VTJ72952.1"/>
    </source>
</evidence>
<sequence>QPLRTYVTSLHPPQTCKSRKGQELRIMLHEVKDRQKFISDVQCLQDMQHKGDSEYQACLRRQEYRRDSKDEKKQDQFEGQEIDFERSRNSSGSSSKQIRILTILMSLEQARHLPSGDGSSVKLSFPDTCLEVGMSPNTVTLVAAPSWHSLLTTTNGSNCWVRRGCV</sequence>